<evidence type="ECO:0000259" key="1">
    <source>
        <dbReference type="Pfam" id="PF12973"/>
    </source>
</evidence>
<sequence>MTVKHHLTEPLLMAYAAGTLPEAFDLVVASHVSLCDSCRAAVEGFEALGGAVLEDMTEDLDLSDASLEATMALIAAGPAEEPAPIAVRDPVLPGPLVQYVGGGLDAVKWRSLGRGVKQAILPTGSDEATARLLYIPAGMAMPEHGHGGMELTLVLQGAFADEDDRFARGDVEIGTEDMEHTPVAEMGADCICLAATTAPLQFKGLVPRMLQPIFRI</sequence>
<dbReference type="InterPro" id="IPR012807">
    <property type="entry name" value="Anti-sigma_ChrR"/>
</dbReference>
<dbReference type="AlphaFoldDB" id="A0A6B0TNM1"/>
<dbReference type="Pfam" id="PF12973">
    <property type="entry name" value="Cupin_7"/>
    <property type="match status" value="1"/>
</dbReference>
<name>A0A6B0TNM1_9RHOB</name>
<keyword evidence="3" id="KW-1185">Reference proteome</keyword>
<dbReference type="InterPro" id="IPR041916">
    <property type="entry name" value="Anti_sigma_zinc_sf"/>
</dbReference>
<comment type="caution">
    <text evidence="2">The sequence shown here is derived from an EMBL/GenBank/DDBJ whole genome shotgun (WGS) entry which is preliminary data.</text>
</comment>
<reference evidence="2 3" key="1">
    <citation type="submission" date="2019-12" db="EMBL/GenBank/DDBJ databases">
        <title>Strain KN286 was isolated from seawater, which was collected from Caroline Seamount in the tropical western Pacific.</title>
        <authorList>
            <person name="Wang Q."/>
        </authorList>
    </citation>
    <scope>NUCLEOTIDE SEQUENCE [LARGE SCALE GENOMIC DNA]</scope>
    <source>
        <strain evidence="2 3">KN286</strain>
    </source>
</reference>
<protein>
    <submittedName>
        <fullName evidence="2">Transcriptional regulator</fullName>
    </submittedName>
</protein>
<dbReference type="InterPro" id="IPR025979">
    <property type="entry name" value="ChrR-like_cupin_dom"/>
</dbReference>
<dbReference type="InterPro" id="IPR011051">
    <property type="entry name" value="RmlC_Cupin_sf"/>
</dbReference>
<dbReference type="EMBL" id="WUWG01000005">
    <property type="protein sequence ID" value="MXU66210.1"/>
    <property type="molecule type" value="Genomic_DNA"/>
</dbReference>
<dbReference type="InterPro" id="IPR014710">
    <property type="entry name" value="RmlC-like_jellyroll"/>
</dbReference>
<dbReference type="Proteomes" id="UP000436016">
    <property type="component" value="Unassembled WGS sequence"/>
</dbReference>
<accession>A0A6B0TNM1</accession>
<evidence type="ECO:0000313" key="3">
    <source>
        <dbReference type="Proteomes" id="UP000436016"/>
    </source>
</evidence>
<dbReference type="RefSeq" id="WP_160855492.1">
    <property type="nucleotide sequence ID" value="NZ_WUWG01000005.1"/>
</dbReference>
<dbReference type="CDD" id="cd20301">
    <property type="entry name" value="cupin_ChrR"/>
    <property type="match status" value="1"/>
</dbReference>
<dbReference type="Gene3D" id="1.10.10.1320">
    <property type="entry name" value="Anti-sigma factor, zinc-finger domain"/>
    <property type="match status" value="1"/>
</dbReference>
<dbReference type="Gene3D" id="2.60.120.10">
    <property type="entry name" value="Jelly Rolls"/>
    <property type="match status" value="1"/>
</dbReference>
<dbReference type="NCBIfam" id="TIGR02451">
    <property type="entry name" value="anti_sig_ChrR"/>
    <property type="match status" value="1"/>
</dbReference>
<feature type="domain" description="ChrR-like cupin" evidence="1">
    <location>
        <begin position="105"/>
        <end position="196"/>
    </location>
</feature>
<organism evidence="2 3">
    <name type="scientific">Oceanomicrobium pacificus</name>
    <dbReference type="NCBI Taxonomy" id="2692916"/>
    <lineage>
        <taxon>Bacteria</taxon>
        <taxon>Pseudomonadati</taxon>
        <taxon>Pseudomonadota</taxon>
        <taxon>Alphaproteobacteria</taxon>
        <taxon>Rhodobacterales</taxon>
        <taxon>Paracoccaceae</taxon>
        <taxon>Oceanomicrobium</taxon>
    </lineage>
</organism>
<dbReference type="SUPFAM" id="SSF51182">
    <property type="entry name" value="RmlC-like cupins"/>
    <property type="match status" value="1"/>
</dbReference>
<gene>
    <name evidence="2" type="ORF">GSH16_12220</name>
</gene>
<evidence type="ECO:0000313" key="2">
    <source>
        <dbReference type="EMBL" id="MXU66210.1"/>
    </source>
</evidence>
<proteinExistence type="predicted"/>